<reference evidence="4" key="2">
    <citation type="submission" date="2025-08" db="UniProtKB">
        <authorList>
            <consortium name="RefSeq"/>
        </authorList>
    </citation>
    <scope>IDENTIFICATION</scope>
    <source>
        <tissue evidence="4">Leaf</tissue>
    </source>
</reference>
<dbReference type="Pfam" id="PF13297">
    <property type="entry name" value="SDE2_2C"/>
    <property type="match status" value="1"/>
</dbReference>
<keyword evidence="3" id="KW-1185">Reference proteome</keyword>
<dbReference type="KEGG" id="rsz:108815082"/>
<dbReference type="Proteomes" id="UP000504610">
    <property type="component" value="Chromosome 7"/>
</dbReference>
<dbReference type="RefSeq" id="XP_018443244.2">
    <property type="nucleotide sequence ID" value="XM_018587742.2"/>
</dbReference>
<dbReference type="OrthoDB" id="547031at2759"/>
<feature type="domain" description="SDE2/SF3A3 SAP" evidence="2">
    <location>
        <begin position="389"/>
        <end position="446"/>
    </location>
</feature>
<evidence type="ECO:0000313" key="3">
    <source>
        <dbReference type="Proteomes" id="UP000504610"/>
    </source>
</evidence>
<sequence length="468" mass="53229">MSETLTEDFTLGYTGAFWDYGTLPIPCGTNPFRIHVKVLEALERKGLIGYLAIWFFDDQPPMPDLKEAQFFFPIGVPKDESERAKRMIKDIVLFALDNSLCHDELGNVMVVSNTISQEPELISVLKALELRNHNVLLVQSDRAKKADFPTLSLDWLFITLLNDDDDDAVMDGDYGDKVGDEAITKRKNYFAERKRALRERRIAFAKRKNALAKEKNALARGKVVKATTGVFWDVSDCPLPEGFSARSVYFSIKYSSKVHDYGDMSVFTYGNSKNTMPSEYSVETPFSLGGNIVHAHAGDKESRVYKMMWDILLWAFDNHQTSGLNLVVILSSEDKEFVRTYAYIEFVDTLLELKAKGYNVLLVQPEIESAASKDLLGSVSSIWLWTSLLQHFNSAKDVEVLGIERLKIELQARGLKCGGTLQELAERLFLLKSTPLHKFPKNCVSKREEKEEMNARMQEEPWYHTCEV</sequence>
<dbReference type="PANTHER" id="PTHR14379:SF7">
    <property type="entry name" value="ENDONUCLEASE OR GLYCOSYL HYDROLASE-RELATED"/>
    <property type="match status" value="1"/>
</dbReference>
<gene>
    <name evidence="4" type="primary">LOC108815082</name>
</gene>
<evidence type="ECO:0000259" key="1">
    <source>
        <dbReference type="Pfam" id="PF01936"/>
    </source>
</evidence>
<dbReference type="GO" id="GO:0004540">
    <property type="term" value="F:RNA nuclease activity"/>
    <property type="evidence" value="ECO:0007669"/>
    <property type="project" value="InterPro"/>
</dbReference>
<dbReference type="InterPro" id="IPR024768">
    <property type="entry name" value="Marf1"/>
</dbReference>
<reference evidence="3" key="1">
    <citation type="journal article" date="2019" name="Database">
        <title>The radish genome database (RadishGD): an integrated information resource for radish genomics.</title>
        <authorList>
            <person name="Yu H.J."/>
            <person name="Baek S."/>
            <person name="Lee Y.J."/>
            <person name="Cho A."/>
            <person name="Mun J.H."/>
        </authorList>
    </citation>
    <scope>NUCLEOTIDE SEQUENCE [LARGE SCALE GENOMIC DNA]</scope>
    <source>
        <strain evidence="3">cv. WK10039</strain>
    </source>
</reference>
<dbReference type="PANTHER" id="PTHR14379">
    <property type="entry name" value="LIMKAIN B LKAP"/>
    <property type="match status" value="1"/>
</dbReference>
<organism evidence="3 4">
    <name type="scientific">Raphanus sativus</name>
    <name type="common">Radish</name>
    <name type="synonym">Raphanus raphanistrum var. sativus</name>
    <dbReference type="NCBI Taxonomy" id="3726"/>
    <lineage>
        <taxon>Eukaryota</taxon>
        <taxon>Viridiplantae</taxon>
        <taxon>Streptophyta</taxon>
        <taxon>Embryophyta</taxon>
        <taxon>Tracheophyta</taxon>
        <taxon>Spermatophyta</taxon>
        <taxon>Magnoliopsida</taxon>
        <taxon>eudicotyledons</taxon>
        <taxon>Gunneridae</taxon>
        <taxon>Pentapetalae</taxon>
        <taxon>rosids</taxon>
        <taxon>malvids</taxon>
        <taxon>Brassicales</taxon>
        <taxon>Brassicaceae</taxon>
        <taxon>Brassiceae</taxon>
        <taxon>Raphanus</taxon>
    </lineage>
</organism>
<dbReference type="InterPro" id="IPR025086">
    <property type="entry name" value="SDE2/SF3A3_SAP"/>
</dbReference>
<accession>A0A6J0K8D5</accession>
<dbReference type="GO" id="GO:0005777">
    <property type="term" value="C:peroxisome"/>
    <property type="evidence" value="ECO:0007669"/>
    <property type="project" value="InterPro"/>
</dbReference>
<evidence type="ECO:0000313" key="4">
    <source>
        <dbReference type="RefSeq" id="XP_018443244.2"/>
    </source>
</evidence>
<dbReference type="GO" id="GO:0010468">
    <property type="term" value="P:regulation of gene expression"/>
    <property type="evidence" value="ECO:0007669"/>
    <property type="project" value="InterPro"/>
</dbReference>
<protein>
    <submittedName>
        <fullName evidence="4">Uncharacterized protein LOC108815082</fullName>
    </submittedName>
</protein>
<proteinExistence type="predicted"/>
<dbReference type="InterPro" id="IPR021139">
    <property type="entry name" value="NYN"/>
</dbReference>
<feature type="domain" description="NYN" evidence="1">
    <location>
        <begin position="228"/>
        <end position="368"/>
    </location>
</feature>
<evidence type="ECO:0000259" key="2">
    <source>
        <dbReference type="Pfam" id="PF13297"/>
    </source>
</evidence>
<dbReference type="GeneID" id="108815082"/>
<name>A0A6J0K8D5_RAPSA</name>
<dbReference type="Pfam" id="PF01936">
    <property type="entry name" value="NYN"/>
    <property type="match status" value="1"/>
</dbReference>
<dbReference type="CDD" id="cd10910">
    <property type="entry name" value="PIN_limkain_b1_N_like"/>
    <property type="match status" value="1"/>
</dbReference>
<dbReference type="AlphaFoldDB" id="A0A6J0K8D5"/>